<dbReference type="GO" id="GO:0031175">
    <property type="term" value="P:neuron projection development"/>
    <property type="evidence" value="ECO:0007669"/>
    <property type="project" value="TreeGrafter"/>
</dbReference>
<feature type="compositionally biased region" description="Low complexity" evidence="1">
    <location>
        <begin position="863"/>
        <end position="872"/>
    </location>
</feature>
<feature type="domain" description="Cell morphogenesis protein C-terminal" evidence="3">
    <location>
        <begin position="1899"/>
        <end position="2140"/>
    </location>
</feature>
<dbReference type="InterPro" id="IPR039867">
    <property type="entry name" value="Furry/Tao3/Mor2"/>
</dbReference>
<dbReference type="InterPro" id="IPR025481">
    <property type="entry name" value="Cell_Morphogen_C"/>
</dbReference>
<dbReference type="InterPro" id="IPR045842">
    <property type="entry name" value="Fry_C"/>
</dbReference>
<feature type="domain" description="Protein furry C-terminal" evidence="5">
    <location>
        <begin position="2172"/>
        <end position="2415"/>
    </location>
</feature>
<dbReference type="PANTHER" id="PTHR12295:SF9">
    <property type="entry name" value="PROTEIN FURRY HOMOLOG-LIKE"/>
    <property type="match status" value="1"/>
</dbReference>
<reference evidence="6" key="2">
    <citation type="submission" date="2025-08" db="UniProtKB">
        <authorList>
            <consortium name="Ensembl"/>
        </authorList>
    </citation>
    <scope>IDENTIFICATION</scope>
</reference>
<feature type="compositionally biased region" description="Polar residues" evidence="1">
    <location>
        <begin position="2348"/>
        <end position="2367"/>
    </location>
</feature>
<name>A0A8B9TDN5_ANAPL</name>
<feature type="region of interest" description="Disordered" evidence="1">
    <location>
        <begin position="863"/>
        <end position="886"/>
    </location>
</feature>
<feature type="region of interest" description="Disordered" evidence="1">
    <location>
        <begin position="90"/>
        <end position="110"/>
    </location>
</feature>
<feature type="domain" description="Protein furry C-terminal" evidence="5">
    <location>
        <begin position="2636"/>
        <end position="2721"/>
    </location>
</feature>
<organism evidence="6 7">
    <name type="scientific">Anas platyrhynchos</name>
    <name type="common">Mallard</name>
    <name type="synonym">Anas boschas</name>
    <dbReference type="NCBI Taxonomy" id="8839"/>
    <lineage>
        <taxon>Eukaryota</taxon>
        <taxon>Metazoa</taxon>
        <taxon>Chordata</taxon>
        <taxon>Craniata</taxon>
        <taxon>Vertebrata</taxon>
        <taxon>Euteleostomi</taxon>
        <taxon>Archelosauria</taxon>
        <taxon>Archosauria</taxon>
        <taxon>Dinosauria</taxon>
        <taxon>Saurischia</taxon>
        <taxon>Theropoda</taxon>
        <taxon>Coelurosauria</taxon>
        <taxon>Aves</taxon>
        <taxon>Neognathae</taxon>
        <taxon>Galloanserae</taxon>
        <taxon>Anseriformes</taxon>
        <taxon>Anatidae</taxon>
        <taxon>Anatinae</taxon>
        <taxon>Anas</taxon>
    </lineage>
</organism>
<dbReference type="Pfam" id="PF19421">
    <property type="entry name" value="Fry_C"/>
    <property type="match status" value="3"/>
</dbReference>
<feature type="domain" description="Cell morphogenesis central region" evidence="4">
    <location>
        <begin position="1640"/>
        <end position="1751"/>
    </location>
</feature>
<feature type="domain" description="Protein furry C-terminal" evidence="5">
    <location>
        <begin position="2435"/>
        <end position="2590"/>
    </location>
</feature>
<evidence type="ECO:0000259" key="4">
    <source>
        <dbReference type="Pfam" id="PF14228"/>
    </source>
</evidence>
<evidence type="ECO:0000313" key="7">
    <source>
        <dbReference type="Proteomes" id="UP000694400"/>
    </source>
</evidence>
<dbReference type="SUPFAM" id="SSF48371">
    <property type="entry name" value="ARM repeat"/>
    <property type="match status" value="2"/>
</dbReference>
<reference evidence="6" key="3">
    <citation type="submission" date="2025-09" db="UniProtKB">
        <authorList>
            <consortium name="Ensembl"/>
        </authorList>
    </citation>
    <scope>IDENTIFICATION</scope>
</reference>
<feature type="domain" description="Cell morphogenesis central region" evidence="4">
    <location>
        <begin position="1494"/>
        <end position="1554"/>
    </location>
</feature>
<dbReference type="GO" id="GO:0000902">
    <property type="term" value="P:cell morphogenesis"/>
    <property type="evidence" value="ECO:0007669"/>
    <property type="project" value="InterPro"/>
</dbReference>
<dbReference type="InterPro" id="IPR016024">
    <property type="entry name" value="ARM-type_fold"/>
</dbReference>
<accession>A0A8B9TDN5</accession>
<feature type="domain" description="Cell morphogenesis central region" evidence="4">
    <location>
        <begin position="1332"/>
        <end position="1378"/>
    </location>
</feature>
<sequence>MSNITIDPDVKPGEYVIKSLFAEFAVQAEKKIEVVMAEPLEKLLSRSLQRGEDLQFDQLISSMSSVAEHCLPSLLRTLFDWYRRQNGTEDESYEYRPRSSTKSKGDDQQRERDYLLERRDLAVDFIFCLVLIEVLKQIPVHPVPDPLVHEVLNLAFKHFKHKEGYSGTNTGNVHIIADLYAEVTGVLAQSKFQAVRKKFVTELKELRQKEQSPHVVQSIISLIMGMKFFRVKMYPVEDFEASFQFMQECAQYFLEVKDKDIKHALAGLFVEILIPVAAAVKNEVNVPCLKNFVEMLYQTTFDLSSRKKHSLALYPLITCLLCVSQKQFFLNNWHVFLQNCLSHLKNKDPKMSRVALESLYRLLWVYVIRIKCESNTVTQSRLMSIVSALFPKGSRSVVPRDTPLNIFVKIIQFIAQERLDFAMKEIIFDLLSVGKSPKTFTINPERMNIGLRVFLVIADSLQQKDGEPPMPTTGVVLPSGNTLRVKKIFLNKTLTDEEAKVIGMSIYYPQVRKALDSILRHLDKEVGRPMCMTSVQMSNKEPEDMITGERKPKIDLFRTCIAAIPRLIPDGMSRTDLIELLARLTIHMDEELRALAFNTLQALMLDFPDWREDVLSGFVYFIVREVTDVHPTLLDNAVKMLVQLINQWKQRGVSNGTAHTLPLERNLYSNVFHVVEGFALVILCSTRPATRRLAVSVLREIRALFTLLEISKVRLAIDVMDRLSASILESFIHLTGADQTTLLYCPSSIDLQTLADWSSSPISHQFDVVSPSHIWIFAHVTQAQDPWIISLSSFMKQENLPKHCPTAVSYAWTFAYTRLHLLSPQVDINSPINAKKVNTTTSSDSYIGLWRNYLILCCSAASSSNSSTSTGSVRCSPPETLASTPDSGYSIDSRIIGIPSPSSLFKHIVPMMRSESMEITESLVLGLGRTNPGAFSFIFSNMKRRRRRDILRVQLVRIFELLADAGVISHSASGGLDNETHSLNNTLLEYVDLTRQLLEAENEKDSDTLKDIRCHFSALVANIIQNVPVHQRRSVFPQQSLRHSLFMLFSHWAGPFSIMFTPLDRYSDRNMQINRHQYCALKAMSAVLCCGPVADNVGLSSDGYLYKWLDNILDSQDKKVIQAVMLLLELNPDQSNLMYWAVDRCYTGSKRVAAGCFKAIASVFQNRDYQCDTVTLLNLILFKAADSTRAIYEVAMQLLQILEPKMFRYAHKLEVQRTDGVLGQPSPLPHLYSVSYYQLSEELARTYPELTLAIFSEVSQRIQTAHPAGRQVMLHYLLPWMNNIELVDLKPLPTIRRQDEDEEDSLKDREMMVNSRRWLRGEGWGSPQATAMVLNNLMYMTAKYGDEVAWSEIENVWTTLADSWPKNLKIILHFLISICGVNSEPSLLPYVKKVIVYLGRDKTMQLLEELVSELQLTDPVSSGVTHMDNPPYYRITSSYKIPSVTSGDSMPLYSNWRLKVMEHNQGEPLPFPPTGGCWSPLVDYLPETSPPGMSLHRCNIAVILLTDLIVDHSVKVEWGGYLHLLLHAIFIGFDHCHPEVYEHCKRLLLHLLIVMGSSSNVQSVASVLLRNREFNESRVLTVKQTTHLDYTFTGVHDFIPDYQPSPMTDSGLSSSSTSSSISLGNTSAAMSHLHTTILNEVDISVEQDEKVKTLIEFITSRGPLWNHEDVSAKNPNIKSAEQLTVFLKHVVAIFKQSSSGFQLEHRLSEVSLQTALSCSSRHYAGRSFQIFRALKQPLTASTLSDVLSRLVETVGDAGEEAQGFVIELLLTLESAIDTLAETMKHYDLLSALSQTSYHDSVMGNKYAANRKSTGQINLSTSPINSGSCLGYYSNARSNSLRLNLISERRGDRRRSNTLDIMDGRINHGGSLARTRSLSSLREGGMYDVQPTTDPVNLMATIFWIATSLLESDYEYEYLLALKLLNKLLIHLPLDKSESREKIEKVQNKLKWNNFPGLQQLFLKGFTSASTQEMTVHLLSKLITISRHALVDPSQLAGTFSNYICNENQLCICLKKHPSVCAEEKSPTLANLAHMMSLYSTHSYSRDCSNWINVVCRYLHDSFSDATFNLVTYLAELLEKGLSSMQQSLLQIIYSLLSHIDLSTAPVKQFNLEIIKVIGKYVQSPYWKEALNILKLVVSRSASLVVPNDIPKSYGGDIGSPEISFTKIFNNVSKELPGKTLDFHFDISETPIIGNKYGDQHSAAGRNGKPKVIAVTRSTSSTSSGSNSNALVPVSWKRPQLSQRRTREKLMNVLSLCGPESGLPKNPSVSGGNLEVGDQQTSLISTTEEVIQEEEVAVEDNTSEQQFGVFKDFDFLDVELEDAEGESMDNFNWGVRRRSLDSIDKGDTPSLQECQYSGSTPSLNLTNQEDTDESSEEEAALTASQILSRSQMVSYLLLFDSQEGSSAVRDEQVSTASEDTGSYLLQEQQDCLVCHEPLDQDEEEQDGFPEVQTSPPPSPFLSAILAAFQPVAYDDEEEAWRCHVNQMLSDTDGSCAVYTFHVFSRLFQSIQRKFVAITNDSVSFLGESLQRIGKKFKSSLEVMMLCSECPTVFVDAETLMSCGLLETLKFSVLELQEHLDTYNVKREAAEQLELCRRLYKLHFQLLLLFQAYCKLISQVNTIKKEAEVRQITSFSYLLSIWPHDIFGSSEDDPIQTLLHIYFRHQTLGQTGSFAVVGSNQDMSEASSKLMELNLEIRESLRMVQSCRLLGKIKPGVNLVSTGF</sequence>
<feature type="domain" description="Cell morphogenesis protein N-terminal" evidence="2">
    <location>
        <begin position="117"/>
        <end position="649"/>
    </location>
</feature>
<dbReference type="Ensembl" id="ENSAPLT00020020940.1">
    <property type="protein sequence ID" value="ENSAPLP00020019375.1"/>
    <property type="gene ID" value="ENSAPLG00020011850.1"/>
</dbReference>
<feature type="region of interest" description="Disordered" evidence="1">
    <location>
        <begin position="2343"/>
        <end position="2376"/>
    </location>
</feature>
<proteinExistence type="predicted"/>
<dbReference type="Pfam" id="PF14225">
    <property type="entry name" value="MOR2-PAG1_C"/>
    <property type="match status" value="1"/>
</dbReference>
<evidence type="ECO:0000256" key="1">
    <source>
        <dbReference type="SAM" id="MobiDB-lite"/>
    </source>
</evidence>
<evidence type="ECO:0000313" key="6">
    <source>
        <dbReference type="Ensembl" id="ENSAPLP00020019375.1"/>
    </source>
</evidence>
<dbReference type="PANTHER" id="PTHR12295">
    <property type="entry name" value="FURRY-RELATED"/>
    <property type="match status" value="1"/>
</dbReference>
<dbReference type="GO" id="GO:0005938">
    <property type="term" value="C:cell cortex"/>
    <property type="evidence" value="ECO:0007669"/>
    <property type="project" value="TreeGrafter"/>
</dbReference>
<dbReference type="Pfam" id="PF14228">
    <property type="entry name" value="MOR2-PAG1_mid"/>
    <property type="match status" value="4"/>
</dbReference>
<evidence type="ECO:0000259" key="3">
    <source>
        <dbReference type="Pfam" id="PF14225"/>
    </source>
</evidence>
<protein>
    <submittedName>
        <fullName evidence="6">FRY like transcription coactivator</fullName>
    </submittedName>
</protein>
<feature type="domain" description="Cell morphogenesis central region" evidence="4">
    <location>
        <begin position="1119"/>
        <end position="1290"/>
    </location>
</feature>
<evidence type="ECO:0000259" key="5">
    <source>
        <dbReference type="Pfam" id="PF19421"/>
    </source>
</evidence>
<reference evidence="6" key="1">
    <citation type="submission" date="2019-08" db="EMBL/GenBank/DDBJ databases">
        <title>Three high-quality genomes provides insights into domestication of ducks.</title>
        <authorList>
            <person name="Hou Z.C."/>
            <person name="Zhu F."/>
            <person name="Yin Z.T."/>
            <person name="Zhang F."/>
        </authorList>
    </citation>
    <scope>NUCLEOTIDE SEQUENCE [LARGE SCALE GENOMIC DNA]</scope>
</reference>
<dbReference type="InterPro" id="IPR025614">
    <property type="entry name" value="Cell_morpho_N"/>
</dbReference>
<evidence type="ECO:0000259" key="2">
    <source>
        <dbReference type="Pfam" id="PF14222"/>
    </source>
</evidence>
<dbReference type="Pfam" id="PF14222">
    <property type="entry name" value="MOR2-PAG1_N"/>
    <property type="match status" value="1"/>
</dbReference>
<dbReference type="InterPro" id="IPR029473">
    <property type="entry name" value="MOR2-PAG1_mid"/>
</dbReference>
<dbReference type="GO" id="GO:0030427">
    <property type="term" value="C:site of polarized growth"/>
    <property type="evidence" value="ECO:0007669"/>
    <property type="project" value="TreeGrafter"/>
</dbReference>
<dbReference type="Proteomes" id="UP000694400">
    <property type="component" value="Chromosome 4"/>
</dbReference>